<dbReference type="RefSeq" id="WP_189250022.1">
    <property type="nucleotide sequence ID" value="NZ_BMQJ01000019.1"/>
</dbReference>
<dbReference type="Proteomes" id="UP000611554">
    <property type="component" value="Unassembled WGS sequence"/>
</dbReference>
<comment type="caution">
    <text evidence="1">The sequence shown here is derived from an EMBL/GenBank/DDBJ whole genome shotgun (WGS) entry which is preliminary data.</text>
</comment>
<protein>
    <submittedName>
        <fullName evidence="1">Uncharacterized protein</fullName>
    </submittedName>
</protein>
<dbReference type="EMBL" id="BMQJ01000019">
    <property type="protein sequence ID" value="GGQ23686.1"/>
    <property type="molecule type" value="Genomic_DNA"/>
</dbReference>
<name>A0ABQ2RF85_9ACTN</name>
<keyword evidence="2" id="KW-1185">Reference proteome</keyword>
<accession>A0ABQ2RF85</accession>
<reference evidence="2" key="1">
    <citation type="journal article" date="2019" name="Int. J. Syst. Evol. Microbiol.">
        <title>The Global Catalogue of Microorganisms (GCM) 10K type strain sequencing project: providing services to taxonomists for standard genome sequencing and annotation.</title>
        <authorList>
            <consortium name="The Broad Institute Genomics Platform"/>
            <consortium name="The Broad Institute Genome Sequencing Center for Infectious Disease"/>
            <person name="Wu L."/>
            <person name="Ma J."/>
        </authorList>
    </citation>
    <scope>NUCLEOTIDE SEQUENCE [LARGE SCALE GENOMIC DNA]</scope>
    <source>
        <strain evidence="2">JCM 3115</strain>
    </source>
</reference>
<evidence type="ECO:0000313" key="1">
    <source>
        <dbReference type="EMBL" id="GGQ23686.1"/>
    </source>
</evidence>
<gene>
    <name evidence="1" type="ORF">GCM10010140_62460</name>
</gene>
<proteinExistence type="predicted"/>
<sequence length="84" mass="9397">MTADTRRNGRLSRYSKAYTATQTSITERARAAADLAADPVAALEMLELLRVTLRREVDQLLDAEADRRGPLLNLTPLPRDETSR</sequence>
<evidence type="ECO:0000313" key="2">
    <source>
        <dbReference type="Proteomes" id="UP000611554"/>
    </source>
</evidence>
<organism evidence="1 2">
    <name type="scientific">Streptosporangium pseudovulgare</name>
    <dbReference type="NCBI Taxonomy" id="35765"/>
    <lineage>
        <taxon>Bacteria</taxon>
        <taxon>Bacillati</taxon>
        <taxon>Actinomycetota</taxon>
        <taxon>Actinomycetes</taxon>
        <taxon>Streptosporangiales</taxon>
        <taxon>Streptosporangiaceae</taxon>
        <taxon>Streptosporangium</taxon>
    </lineage>
</organism>